<name>A0AAE3H8V4_9EURY</name>
<dbReference type="InterPro" id="IPR024934">
    <property type="entry name" value="Rubredoxin-like_dom"/>
</dbReference>
<accession>A0AAE3H8V4</accession>
<evidence type="ECO:0000259" key="4">
    <source>
        <dbReference type="PROSITE" id="PS50905"/>
    </source>
</evidence>
<dbReference type="Gene3D" id="2.20.28.10">
    <property type="match status" value="1"/>
</dbReference>
<dbReference type="GO" id="GO:0005506">
    <property type="term" value="F:iron ion binding"/>
    <property type="evidence" value="ECO:0007669"/>
    <property type="project" value="InterPro"/>
</dbReference>
<evidence type="ECO:0000313" key="6">
    <source>
        <dbReference type="Proteomes" id="UP001206983"/>
    </source>
</evidence>
<gene>
    <name evidence="5" type="ORF">PV02_02725</name>
</gene>
<dbReference type="PROSITE" id="PS50903">
    <property type="entry name" value="RUBREDOXIN_LIKE"/>
    <property type="match status" value="1"/>
</dbReference>
<evidence type="ECO:0000259" key="3">
    <source>
        <dbReference type="PROSITE" id="PS50903"/>
    </source>
</evidence>
<dbReference type="RefSeq" id="WP_256621841.1">
    <property type="nucleotide sequence ID" value="NZ_JTEO01000002.1"/>
</dbReference>
<dbReference type="PANTHER" id="PTHR33746:SF4">
    <property type="entry name" value="RUBRERYTHRIN"/>
    <property type="match status" value="1"/>
</dbReference>
<comment type="caution">
    <text evidence="5">The sequence shown here is derived from an EMBL/GenBank/DDBJ whole genome shotgun (WGS) entry which is preliminary data.</text>
</comment>
<dbReference type="InterPro" id="IPR009078">
    <property type="entry name" value="Ferritin-like_SF"/>
</dbReference>
<organism evidence="5 6">
    <name type="scientific">Methanolobus chelungpuianus</name>
    <dbReference type="NCBI Taxonomy" id="502115"/>
    <lineage>
        <taxon>Archaea</taxon>
        <taxon>Methanobacteriati</taxon>
        <taxon>Methanobacteriota</taxon>
        <taxon>Stenosarchaea group</taxon>
        <taxon>Methanomicrobia</taxon>
        <taxon>Methanosarcinales</taxon>
        <taxon>Methanosarcinaceae</taxon>
        <taxon>Methanolobus</taxon>
    </lineage>
</organism>
<dbReference type="SUPFAM" id="SSF47240">
    <property type="entry name" value="Ferritin-like"/>
    <property type="match status" value="1"/>
</dbReference>
<dbReference type="SUPFAM" id="SSF57802">
    <property type="entry name" value="Rubredoxin-like"/>
    <property type="match status" value="1"/>
</dbReference>
<evidence type="ECO:0000256" key="1">
    <source>
        <dbReference type="ARBA" id="ARBA00022448"/>
    </source>
</evidence>
<dbReference type="CDD" id="cd01041">
    <property type="entry name" value="Rubrerythrin"/>
    <property type="match status" value="1"/>
</dbReference>
<dbReference type="InterPro" id="IPR052753">
    <property type="entry name" value="Rbr2/Nigerythrin"/>
</dbReference>
<dbReference type="EMBL" id="JTEO01000002">
    <property type="protein sequence ID" value="MCQ6962086.1"/>
    <property type="molecule type" value="Genomic_DNA"/>
</dbReference>
<proteinExistence type="predicted"/>
<dbReference type="Gene3D" id="1.20.1260.10">
    <property type="match status" value="1"/>
</dbReference>
<sequence length="163" mass="18070">MGSKENLKAAFTGESIANRTYLAFAKKADAEGYSQIAKLFRAAAAAETVHAHNHLQRMGGIGTTMDNLKEAVAGEKYEFQTMYPEFIEEAEKEGDKRALWSFEVANKVEMIHARLFEKALEDIGKNEEADYYVCSVCGHTHEGKPEDNCPVCGAPPSKYDKVD</sequence>
<dbReference type="AlphaFoldDB" id="A0AAE3H8V4"/>
<feature type="domain" description="Rubredoxin-like" evidence="3">
    <location>
        <begin position="129"/>
        <end position="162"/>
    </location>
</feature>
<keyword evidence="1" id="KW-0813">Transport</keyword>
<protein>
    <submittedName>
        <fullName evidence="5">Rubrerythrin</fullName>
    </submittedName>
</protein>
<dbReference type="Pfam" id="PF21349">
    <property type="entry name" value="RUBY_RBDX"/>
    <property type="match status" value="1"/>
</dbReference>
<feature type="domain" description="Ferritin-like diiron" evidence="4">
    <location>
        <begin position="1"/>
        <end position="127"/>
    </location>
</feature>
<dbReference type="InterPro" id="IPR012347">
    <property type="entry name" value="Ferritin-like"/>
</dbReference>
<dbReference type="CDD" id="cd00729">
    <property type="entry name" value="rubredoxin_SM"/>
    <property type="match status" value="1"/>
</dbReference>
<dbReference type="GO" id="GO:0016491">
    <property type="term" value="F:oxidoreductase activity"/>
    <property type="evidence" value="ECO:0007669"/>
    <property type="project" value="InterPro"/>
</dbReference>
<dbReference type="Proteomes" id="UP001206983">
    <property type="component" value="Unassembled WGS sequence"/>
</dbReference>
<dbReference type="InterPro" id="IPR003251">
    <property type="entry name" value="Rr_diiron-bd_dom"/>
</dbReference>
<reference evidence="5 6" key="1">
    <citation type="journal article" date="2011" name="Appl. Environ. Microbiol.">
        <title>Methanogenic archaea isolated from Taiwan's Chelungpu fault.</title>
        <authorList>
            <person name="Wu S.Y."/>
            <person name="Lai M.C."/>
        </authorList>
    </citation>
    <scope>NUCLEOTIDE SEQUENCE [LARGE SCALE GENOMIC DNA]</scope>
    <source>
        <strain evidence="5 6">St545Mb</strain>
    </source>
</reference>
<keyword evidence="2" id="KW-0249">Electron transport</keyword>
<dbReference type="InterPro" id="IPR009040">
    <property type="entry name" value="Ferritin-like_diiron"/>
</dbReference>
<dbReference type="PROSITE" id="PS50905">
    <property type="entry name" value="FERRITIN_LIKE"/>
    <property type="match status" value="1"/>
</dbReference>
<keyword evidence="6" id="KW-1185">Reference proteome</keyword>
<evidence type="ECO:0000256" key="2">
    <source>
        <dbReference type="ARBA" id="ARBA00022982"/>
    </source>
</evidence>
<dbReference type="PANTHER" id="PTHR33746">
    <property type="entry name" value="RUBRERYTHRIN"/>
    <property type="match status" value="1"/>
</dbReference>
<dbReference type="Pfam" id="PF02915">
    <property type="entry name" value="Rubrerythrin"/>
    <property type="match status" value="1"/>
</dbReference>
<dbReference type="InterPro" id="IPR048574">
    <property type="entry name" value="RUBY_RBDX"/>
</dbReference>
<evidence type="ECO:0000313" key="5">
    <source>
        <dbReference type="EMBL" id="MCQ6962086.1"/>
    </source>
</evidence>